<dbReference type="PANTHER" id="PTHR36503:SF2">
    <property type="entry name" value="BLR2408 PROTEIN"/>
    <property type="match status" value="1"/>
</dbReference>
<name>A0ABZ2M3C9_9BACT</name>
<evidence type="ECO:0000259" key="1">
    <source>
        <dbReference type="PROSITE" id="PS51819"/>
    </source>
</evidence>
<dbReference type="Pfam" id="PF22677">
    <property type="entry name" value="Ble-like_N"/>
    <property type="match status" value="1"/>
</dbReference>
<dbReference type="PANTHER" id="PTHR36503">
    <property type="entry name" value="BLR2520 PROTEIN"/>
    <property type="match status" value="1"/>
</dbReference>
<dbReference type="Proteomes" id="UP001370348">
    <property type="component" value="Chromosome"/>
</dbReference>
<sequence>MSRKLFVNLPVKDLKKSVAFFTELGFVFNPAFTDETATCMVLNEGAYVMLLVESKFKEFTSKSIIDTAGNVEVITSFSVDSRQAVDELVTKALALGSKPAKDPLDLGFMYNRSFLDPDGHIWEAFWMDPNAIPQ</sequence>
<dbReference type="Gene3D" id="3.10.180.10">
    <property type="entry name" value="2,3-Dihydroxybiphenyl 1,2-Dioxygenase, domain 1"/>
    <property type="match status" value="1"/>
</dbReference>
<dbReference type="RefSeq" id="WP_394827379.1">
    <property type="nucleotide sequence ID" value="NZ_CP089984.1"/>
</dbReference>
<dbReference type="SUPFAM" id="SSF54593">
    <property type="entry name" value="Glyoxalase/Bleomycin resistance protein/Dihydroxybiphenyl dioxygenase"/>
    <property type="match status" value="1"/>
</dbReference>
<feature type="domain" description="VOC" evidence="1">
    <location>
        <begin position="3"/>
        <end position="127"/>
    </location>
</feature>
<keyword evidence="3" id="KW-1185">Reference proteome</keyword>
<dbReference type="InterPro" id="IPR053863">
    <property type="entry name" value="Glyoxy/Ble-like_N"/>
</dbReference>
<accession>A0ABZ2M3C9</accession>
<dbReference type="InterPro" id="IPR029068">
    <property type="entry name" value="Glyas_Bleomycin-R_OHBP_Dase"/>
</dbReference>
<organism evidence="2 3">
    <name type="scientific">Pendulispora albinea</name>
    <dbReference type="NCBI Taxonomy" id="2741071"/>
    <lineage>
        <taxon>Bacteria</taxon>
        <taxon>Pseudomonadati</taxon>
        <taxon>Myxococcota</taxon>
        <taxon>Myxococcia</taxon>
        <taxon>Myxococcales</taxon>
        <taxon>Sorangiineae</taxon>
        <taxon>Pendulisporaceae</taxon>
        <taxon>Pendulispora</taxon>
    </lineage>
</organism>
<protein>
    <submittedName>
        <fullName evidence="2">Glyoxalase</fullName>
    </submittedName>
</protein>
<evidence type="ECO:0000313" key="3">
    <source>
        <dbReference type="Proteomes" id="UP001370348"/>
    </source>
</evidence>
<reference evidence="2 3" key="1">
    <citation type="submission" date="2021-12" db="EMBL/GenBank/DDBJ databases">
        <title>Discovery of the Pendulisporaceae a myxobacterial family with distinct sporulation behavior and unique specialized metabolism.</title>
        <authorList>
            <person name="Garcia R."/>
            <person name="Popoff A."/>
            <person name="Bader C.D."/>
            <person name="Loehr J."/>
            <person name="Walesch S."/>
            <person name="Walt C."/>
            <person name="Boldt J."/>
            <person name="Bunk B."/>
            <person name="Haeckl F.J.F.P.J."/>
            <person name="Gunesch A.P."/>
            <person name="Birkelbach J."/>
            <person name="Nuebel U."/>
            <person name="Pietschmann T."/>
            <person name="Bach T."/>
            <person name="Mueller R."/>
        </authorList>
    </citation>
    <scope>NUCLEOTIDE SEQUENCE [LARGE SCALE GENOMIC DNA]</scope>
    <source>
        <strain evidence="2 3">MSr11954</strain>
    </source>
</reference>
<dbReference type="InterPro" id="IPR037523">
    <property type="entry name" value="VOC_core"/>
</dbReference>
<evidence type="ECO:0000313" key="2">
    <source>
        <dbReference type="EMBL" id="WXB17738.1"/>
    </source>
</evidence>
<proteinExistence type="predicted"/>
<gene>
    <name evidence="2" type="ORF">LZC94_10795</name>
</gene>
<dbReference type="EMBL" id="CP089984">
    <property type="protein sequence ID" value="WXB17738.1"/>
    <property type="molecule type" value="Genomic_DNA"/>
</dbReference>
<dbReference type="PROSITE" id="PS51819">
    <property type="entry name" value="VOC"/>
    <property type="match status" value="1"/>
</dbReference>